<dbReference type="InterPro" id="IPR036969">
    <property type="entry name" value="Citrate_synthase_sf"/>
</dbReference>
<dbReference type="FunFam" id="1.10.230.10:FF:000007">
    <property type="entry name" value="Citrate synthase"/>
    <property type="match status" value="1"/>
</dbReference>
<evidence type="ECO:0000256" key="1">
    <source>
        <dbReference type="ARBA" id="ARBA00005163"/>
    </source>
</evidence>
<comment type="caution">
    <text evidence="8">The sequence shown here is derived from an EMBL/GenBank/DDBJ whole genome shotgun (WGS) entry which is preliminary data.</text>
</comment>
<evidence type="ECO:0000256" key="4">
    <source>
        <dbReference type="ARBA" id="ARBA00049288"/>
    </source>
</evidence>
<dbReference type="SUPFAM" id="SSF48256">
    <property type="entry name" value="Citrate synthase"/>
    <property type="match status" value="1"/>
</dbReference>
<feature type="active site" evidence="6">
    <location>
        <position position="316"/>
    </location>
</feature>
<dbReference type="InterPro" id="IPR002020">
    <property type="entry name" value="Citrate_synthase"/>
</dbReference>
<evidence type="ECO:0000313" key="8">
    <source>
        <dbReference type="EMBL" id="TWJ15621.1"/>
    </source>
</evidence>
<proteinExistence type="inferred from homology"/>
<keyword evidence="3 5" id="KW-0808">Transferase</keyword>
<keyword evidence="9" id="KW-1185">Reference proteome</keyword>
<dbReference type="CDD" id="cd06109">
    <property type="entry name" value="BsCS-I_like"/>
    <property type="match status" value="1"/>
</dbReference>
<accession>A0A562VCT0</accession>
<comment type="similarity">
    <text evidence="2 5 7">Belongs to the citrate synthase family.</text>
</comment>
<dbReference type="PIRSF" id="PIRSF001369">
    <property type="entry name" value="Citrate_synth"/>
    <property type="match status" value="1"/>
</dbReference>
<evidence type="ECO:0000256" key="5">
    <source>
        <dbReference type="PIRNR" id="PIRNR001369"/>
    </source>
</evidence>
<dbReference type="Proteomes" id="UP000321617">
    <property type="component" value="Unassembled WGS sequence"/>
</dbReference>
<evidence type="ECO:0000256" key="6">
    <source>
        <dbReference type="PIRSR" id="PIRSR001369-1"/>
    </source>
</evidence>
<dbReference type="EMBL" id="VLLL01000005">
    <property type="protein sequence ID" value="TWJ15621.1"/>
    <property type="molecule type" value="Genomic_DNA"/>
</dbReference>
<dbReference type="PRINTS" id="PR00143">
    <property type="entry name" value="CITRTSNTHASE"/>
</dbReference>
<dbReference type="InterPro" id="IPR024176">
    <property type="entry name" value="Citrate_synthase_bac-typ"/>
</dbReference>
<dbReference type="PANTHER" id="PTHR11739:SF23">
    <property type="entry name" value="CITRATE SYNTHASE 2-RELATED"/>
    <property type="match status" value="1"/>
</dbReference>
<comment type="catalytic activity">
    <reaction evidence="4">
        <text>oxaloacetate + acetyl-CoA + H2O = citrate + CoA + H(+)</text>
        <dbReference type="Rhea" id="RHEA:16845"/>
        <dbReference type="ChEBI" id="CHEBI:15377"/>
        <dbReference type="ChEBI" id="CHEBI:15378"/>
        <dbReference type="ChEBI" id="CHEBI:16452"/>
        <dbReference type="ChEBI" id="CHEBI:16947"/>
        <dbReference type="ChEBI" id="CHEBI:57287"/>
        <dbReference type="ChEBI" id="CHEBI:57288"/>
        <dbReference type="EC" id="2.3.3.16"/>
    </reaction>
</comment>
<dbReference type="GO" id="GO:0005975">
    <property type="term" value="P:carbohydrate metabolic process"/>
    <property type="evidence" value="ECO:0007669"/>
    <property type="project" value="TreeGrafter"/>
</dbReference>
<feature type="active site" evidence="6">
    <location>
        <position position="263"/>
    </location>
</feature>
<protein>
    <recommendedName>
        <fullName evidence="5">Citrate synthase</fullName>
    </recommendedName>
</protein>
<reference evidence="8 9" key="1">
    <citation type="journal article" date="2013" name="Stand. Genomic Sci.">
        <title>Genomic Encyclopedia of Type Strains, Phase I: The one thousand microbial genomes (KMG-I) project.</title>
        <authorList>
            <person name="Kyrpides N.C."/>
            <person name="Woyke T."/>
            <person name="Eisen J.A."/>
            <person name="Garrity G."/>
            <person name="Lilburn T.G."/>
            <person name="Beck B.J."/>
            <person name="Whitman W.B."/>
            <person name="Hugenholtz P."/>
            <person name="Klenk H.P."/>
        </authorList>
    </citation>
    <scope>NUCLEOTIDE SEQUENCE [LARGE SCALE GENOMIC DNA]</scope>
    <source>
        <strain evidence="8 9">DSM 45044</strain>
    </source>
</reference>
<evidence type="ECO:0000256" key="3">
    <source>
        <dbReference type="ARBA" id="ARBA00022679"/>
    </source>
</evidence>
<dbReference type="Pfam" id="PF00285">
    <property type="entry name" value="Citrate_synt"/>
    <property type="match status" value="1"/>
</dbReference>
<dbReference type="GO" id="GO:0036440">
    <property type="term" value="F:citrate synthase activity"/>
    <property type="evidence" value="ECO:0007669"/>
    <property type="project" value="UniProtKB-EC"/>
</dbReference>
<dbReference type="InterPro" id="IPR016142">
    <property type="entry name" value="Citrate_synth-like_lrg_a-sub"/>
</dbReference>
<dbReference type="PANTHER" id="PTHR11739">
    <property type="entry name" value="CITRATE SYNTHASE"/>
    <property type="match status" value="1"/>
</dbReference>
<dbReference type="GO" id="GO:0006099">
    <property type="term" value="P:tricarboxylic acid cycle"/>
    <property type="evidence" value="ECO:0007669"/>
    <property type="project" value="UniProtKB-UniPathway"/>
</dbReference>
<dbReference type="PROSITE" id="PS00480">
    <property type="entry name" value="CITRATE_SYNTHASE"/>
    <property type="match status" value="1"/>
</dbReference>
<dbReference type="Gene3D" id="1.10.580.10">
    <property type="entry name" value="Citrate Synthase, domain 1"/>
    <property type="match status" value="1"/>
</dbReference>
<gene>
    <name evidence="8" type="ORF">LX16_1332</name>
</gene>
<evidence type="ECO:0000256" key="2">
    <source>
        <dbReference type="ARBA" id="ARBA00010566"/>
    </source>
</evidence>
<evidence type="ECO:0000313" key="9">
    <source>
        <dbReference type="Proteomes" id="UP000321617"/>
    </source>
</evidence>
<sequence length="378" mass="40978">MTTLVDVPRGLAGVVVTDTEIGDVRGDEGFYHYRQYSAVELAEKCGFEDVWHLMFHGTLPTPAERDAFVARVRPLRHLSPQLSALLPSLAGAKPLDGLRTALSFAAADRGMRPLLDTDEAERADDVLFACAIVPTILTALYRLRSGQEPVAPRDDLGYAANYLYMLTGAEPTPRHAAAIEKYLISTVDHGFNNSTFTARVIASTGADVGACLVGAIGSLSGPLHGGAPSRALAALEEIGTPDKIDSWVRGRVEGGERIMGFGHAVYRTDDPRSLMLRDVATELGGDLVDFAKQVERKVVDILAELKPGRKLYTNVEFYAGVVMEQCGVPRDMFTPTFAASRMVGWSANVLEQARDSKIIRPRARYTGPEAPQPVVLPE</sequence>
<organism evidence="8 9">
    <name type="scientific">Stackebrandtia albiflava</name>
    <dbReference type="NCBI Taxonomy" id="406432"/>
    <lineage>
        <taxon>Bacteria</taxon>
        <taxon>Bacillati</taxon>
        <taxon>Actinomycetota</taxon>
        <taxon>Actinomycetes</taxon>
        <taxon>Glycomycetales</taxon>
        <taxon>Glycomycetaceae</taxon>
        <taxon>Stackebrandtia</taxon>
    </lineage>
</organism>
<dbReference type="UniPathway" id="UPA00223"/>
<dbReference type="OrthoDB" id="9800864at2"/>
<dbReference type="GO" id="GO:0005829">
    <property type="term" value="C:cytosol"/>
    <property type="evidence" value="ECO:0007669"/>
    <property type="project" value="TreeGrafter"/>
</dbReference>
<dbReference type="NCBIfam" id="NF009005">
    <property type="entry name" value="PRK12350.1"/>
    <property type="match status" value="1"/>
</dbReference>
<dbReference type="AlphaFoldDB" id="A0A562VCT0"/>
<name>A0A562VCT0_9ACTN</name>
<evidence type="ECO:0000256" key="7">
    <source>
        <dbReference type="RuleBase" id="RU003406"/>
    </source>
</evidence>
<dbReference type="Gene3D" id="1.10.230.10">
    <property type="entry name" value="Cytochrome P450-Terp, domain 2"/>
    <property type="match status" value="1"/>
</dbReference>
<dbReference type="InterPro" id="IPR019810">
    <property type="entry name" value="Citrate_synthase_AS"/>
</dbReference>
<comment type="pathway">
    <text evidence="1">Carbohydrate metabolism; tricarboxylic acid cycle.</text>
</comment>
<dbReference type="InterPro" id="IPR016143">
    <property type="entry name" value="Citrate_synth-like_sm_a-sub"/>
</dbReference>
<dbReference type="RefSeq" id="WP_147134609.1">
    <property type="nucleotide sequence ID" value="NZ_BAABIJ010000001.1"/>
</dbReference>